<protein>
    <recommendedName>
        <fullName evidence="5">Sortase</fullName>
    </recommendedName>
</protein>
<dbReference type="NCBIfam" id="TIGR01076">
    <property type="entry name" value="sortase_fam"/>
    <property type="match status" value="1"/>
</dbReference>
<reference evidence="3 4" key="1">
    <citation type="journal article" date="2016" name="Nat. Commun.">
        <title>Thousands of microbial genomes shed light on interconnected biogeochemical processes in an aquifer system.</title>
        <authorList>
            <person name="Anantharaman K."/>
            <person name="Brown C.T."/>
            <person name="Hug L.A."/>
            <person name="Sharon I."/>
            <person name="Castelle C.J."/>
            <person name="Probst A.J."/>
            <person name="Thomas B.C."/>
            <person name="Singh A."/>
            <person name="Wilkins M.J."/>
            <person name="Karaoz U."/>
            <person name="Brodie E.L."/>
            <person name="Williams K.H."/>
            <person name="Hubbard S.S."/>
            <person name="Banfield J.F."/>
        </authorList>
    </citation>
    <scope>NUCLEOTIDE SEQUENCE [LARGE SCALE GENOMIC DNA]</scope>
</reference>
<feature type="transmembrane region" description="Helical" evidence="2">
    <location>
        <begin position="12"/>
        <end position="34"/>
    </location>
</feature>
<evidence type="ECO:0000256" key="2">
    <source>
        <dbReference type="SAM" id="Phobius"/>
    </source>
</evidence>
<dbReference type="GO" id="GO:0016787">
    <property type="term" value="F:hydrolase activity"/>
    <property type="evidence" value="ECO:0007669"/>
    <property type="project" value="UniProtKB-KW"/>
</dbReference>
<dbReference type="Pfam" id="PF04203">
    <property type="entry name" value="Sortase"/>
    <property type="match status" value="1"/>
</dbReference>
<proteinExistence type="predicted"/>
<name>A0A1G2HTZ0_9BACT</name>
<evidence type="ECO:0000313" key="4">
    <source>
        <dbReference type="Proteomes" id="UP000178774"/>
    </source>
</evidence>
<evidence type="ECO:0008006" key="5">
    <source>
        <dbReference type="Google" id="ProtNLM"/>
    </source>
</evidence>
<sequence length="224" mass="25159">MKINQKQKELIKIYLVLFLLIFTVMNWGTVSWMFNYRAVFGLVHDFFNPYEDSRLLVSASTLKLPPKQAAVLVQGQKTYPYSAKENSIEIPSLNIVAPVVIGESTQVAALERNLDKGVVYYPGSVLPGEAGQIAVLGHSAPPNWPKIKYDWVFTHINDLSPGDLVILHFNNRQYTYKMTEKSIVKKGQEVGANGLTGKNNILTLVSCWPPGKDYQRIAVYAELQ</sequence>
<comment type="caution">
    <text evidence="3">The sequence shown here is derived from an EMBL/GenBank/DDBJ whole genome shotgun (WGS) entry which is preliminary data.</text>
</comment>
<dbReference type="InterPro" id="IPR023365">
    <property type="entry name" value="Sortase_dom-sf"/>
</dbReference>
<dbReference type="SUPFAM" id="SSF63817">
    <property type="entry name" value="Sortase"/>
    <property type="match status" value="1"/>
</dbReference>
<evidence type="ECO:0000313" key="3">
    <source>
        <dbReference type="EMBL" id="OGZ66006.1"/>
    </source>
</evidence>
<dbReference type="AlphaFoldDB" id="A0A1G2HTZ0"/>
<keyword evidence="2" id="KW-0812">Transmembrane</keyword>
<dbReference type="EMBL" id="MHOP01000011">
    <property type="protein sequence ID" value="OGZ66006.1"/>
    <property type="molecule type" value="Genomic_DNA"/>
</dbReference>
<keyword evidence="1" id="KW-0378">Hydrolase</keyword>
<gene>
    <name evidence="3" type="ORF">A2822_03085</name>
</gene>
<dbReference type="Proteomes" id="UP000178774">
    <property type="component" value="Unassembled WGS sequence"/>
</dbReference>
<organism evidence="3 4">
    <name type="scientific">Candidatus Staskawiczbacteria bacterium RIFCSPHIGHO2_01_FULL_41_41</name>
    <dbReference type="NCBI Taxonomy" id="1802203"/>
    <lineage>
        <taxon>Bacteria</taxon>
        <taxon>Candidatus Staskawicziibacteriota</taxon>
    </lineage>
</organism>
<dbReference type="InterPro" id="IPR005754">
    <property type="entry name" value="Sortase"/>
</dbReference>
<evidence type="ECO:0000256" key="1">
    <source>
        <dbReference type="ARBA" id="ARBA00022801"/>
    </source>
</evidence>
<keyword evidence="2" id="KW-0472">Membrane</keyword>
<accession>A0A1G2HTZ0</accession>
<dbReference type="Gene3D" id="2.40.260.10">
    <property type="entry name" value="Sortase"/>
    <property type="match status" value="1"/>
</dbReference>
<keyword evidence="2" id="KW-1133">Transmembrane helix</keyword>